<evidence type="ECO:0000313" key="2">
    <source>
        <dbReference type="EMBL" id="CAA3030068.1"/>
    </source>
</evidence>
<dbReference type="PANTHER" id="PTHR11977">
    <property type="entry name" value="VILLIN"/>
    <property type="match status" value="1"/>
</dbReference>
<evidence type="ECO:0000259" key="1">
    <source>
        <dbReference type="Pfam" id="PF00626"/>
    </source>
</evidence>
<protein>
    <submittedName>
        <fullName evidence="2">Villin-4-like isoform X1</fullName>
    </submittedName>
</protein>
<sequence length="144" mass="16090">MVDADTGEFWGLFGGFAPLPRKAATNETESTDAVPSKLFCSDKYVFAIPSVEMGHMQPVEADSLIRKLLDTYKCYILDCGSEIFVWTGRNTSLDQRKTASEAADELLGTADRPKARIIRLIEGFETITFRSKFDSWRQPTNVGL</sequence>
<dbReference type="SMART" id="SM00262">
    <property type="entry name" value="GEL"/>
    <property type="match status" value="1"/>
</dbReference>
<name>A0A8S0V988_OLEEU</name>
<dbReference type="CDD" id="cd11292">
    <property type="entry name" value="gelsolin_S3_like"/>
    <property type="match status" value="1"/>
</dbReference>
<organism evidence="2 3">
    <name type="scientific">Olea europaea subsp. europaea</name>
    <dbReference type="NCBI Taxonomy" id="158383"/>
    <lineage>
        <taxon>Eukaryota</taxon>
        <taxon>Viridiplantae</taxon>
        <taxon>Streptophyta</taxon>
        <taxon>Embryophyta</taxon>
        <taxon>Tracheophyta</taxon>
        <taxon>Spermatophyta</taxon>
        <taxon>Magnoliopsida</taxon>
        <taxon>eudicotyledons</taxon>
        <taxon>Gunneridae</taxon>
        <taxon>Pentapetalae</taxon>
        <taxon>asterids</taxon>
        <taxon>lamiids</taxon>
        <taxon>Lamiales</taxon>
        <taxon>Oleaceae</taxon>
        <taxon>Oleeae</taxon>
        <taxon>Olea</taxon>
    </lineage>
</organism>
<dbReference type="AlphaFoldDB" id="A0A8S0V988"/>
<dbReference type="Gene3D" id="3.40.20.10">
    <property type="entry name" value="Severin"/>
    <property type="match status" value="1"/>
</dbReference>
<dbReference type="InterPro" id="IPR029006">
    <property type="entry name" value="ADF-H/Gelsolin-like_dom_sf"/>
</dbReference>
<proteinExistence type="predicted"/>
<dbReference type="Proteomes" id="UP000594638">
    <property type="component" value="Unassembled WGS sequence"/>
</dbReference>
<evidence type="ECO:0000313" key="3">
    <source>
        <dbReference type="Proteomes" id="UP000594638"/>
    </source>
</evidence>
<dbReference type="Pfam" id="PF00626">
    <property type="entry name" value="Gelsolin"/>
    <property type="match status" value="1"/>
</dbReference>
<dbReference type="InterPro" id="IPR007123">
    <property type="entry name" value="Gelsolin-like_dom"/>
</dbReference>
<gene>
    <name evidence="2" type="ORF">OLEA9_A091311</name>
</gene>
<dbReference type="GO" id="GO:0051015">
    <property type="term" value="F:actin filament binding"/>
    <property type="evidence" value="ECO:0007669"/>
    <property type="project" value="InterPro"/>
</dbReference>
<dbReference type="SUPFAM" id="SSF55753">
    <property type="entry name" value="Actin depolymerizing proteins"/>
    <property type="match status" value="1"/>
</dbReference>
<dbReference type="EMBL" id="CACTIH010009348">
    <property type="protein sequence ID" value="CAA3030068.1"/>
    <property type="molecule type" value="Genomic_DNA"/>
</dbReference>
<feature type="domain" description="Gelsolin-like" evidence="1">
    <location>
        <begin position="58"/>
        <end position="129"/>
    </location>
</feature>
<accession>A0A8S0V988</accession>
<keyword evidence="3" id="KW-1185">Reference proteome</keyword>
<reference evidence="2 3" key="1">
    <citation type="submission" date="2019-12" db="EMBL/GenBank/DDBJ databases">
        <authorList>
            <person name="Alioto T."/>
            <person name="Alioto T."/>
            <person name="Gomez Garrido J."/>
        </authorList>
    </citation>
    <scope>NUCLEOTIDE SEQUENCE [LARGE SCALE GENOMIC DNA]</scope>
</reference>
<dbReference type="InterPro" id="IPR007122">
    <property type="entry name" value="Villin/Gelsolin"/>
</dbReference>
<dbReference type="GO" id="GO:0051014">
    <property type="term" value="P:actin filament severing"/>
    <property type="evidence" value="ECO:0007669"/>
    <property type="project" value="TreeGrafter"/>
</dbReference>
<comment type="caution">
    <text evidence="2">The sequence shown here is derived from an EMBL/GenBank/DDBJ whole genome shotgun (WGS) entry which is preliminary data.</text>
</comment>
<dbReference type="OrthoDB" id="1750126at2759"/>
<dbReference type="Gramene" id="OE9A091311T1">
    <property type="protein sequence ID" value="OE9A091311C1"/>
    <property type="gene ID" value="OE9A091311"/>
</dbReference>
<dbReference type="PANTHER" id="PTHR11977:SF138">
    <property type="entry name" value="VILLIN-4"/>
    <property type="match status" value="1"/>
</dbReference>